<dbReference type="InterPro" id="IPR038440">
    <property type="entry name" value="FimV_C_sf"/>
</dbReference>
<evidence type="ECO:0000256" key="2">
    <source>
        <dbReference type="SAM" id="MobiDB-lite"/>
    </source>
</evidence>
<evidence type="ECO:0000256" key="1">
    <source>
        <dbReference type="SAM" id="Coils"/>
    </source>
</evidence>
<dbReference type="InterPro" id="IPR020011">
    <property type="entry name" value="FimV_C"/>
</dbReference>
<sequence>MVRKLVLAVAAASALMSSNMVLALGVGDINLRSALNQPLDAEIELLQIRDLTSNEILPTLASPDEFGRAGIDRAFFLTDLTFTPEIKPDGRAVIRVTSSRPVKEPFLNFLMEVRWPSGRVLREFTLLLDPPLYQPGPITTPAPAVTQPSIARQPSAAAPVQPQPPVTRAPAAAPRQTTAPSDSGQLRTSKSDTLWELALRHRPAGASVHQTMLAIRDLNPEAFLNGNINQMLADQSLTLPDFIQATQRSQAEAINEVAQQNSAWQTGRQAAAAPSQRQLDARQRDTAAPAPAVTEEGDSLRLVSGVDEQGGAGDTAGAAGENQLRDALDRTKEQLDSAESEKAELSDRLGDVQTQLETLQRLLALKDAQLAAMQEQLASENVAVDSSPAAVVQEPDAEQTTQTEPGAAEELAEVSATAVEGETAALDESEPSRVEIAPEAPQAMPDPAIEESAVAAQPAEPVAAEPVTEEIDNSVEAMLQRFLQNQTLVLITGGIALLVLLLILMALARRNARREEALSDGFVATAPFARKDDNESNTGDDFNVALAAFEQPRDEQFIAQDAMTEADALIAYGKLPEAAEVLSQAIDQEPERTDLRLKLMEVKALQQDQHGYVEQAETLHALGGVEPEIAELNTRFPAMAAGLLGASVIINDLEEESFDIDFEAESADAGDGTWSPDEQPLEYDFSEFDSELNPQPDDAVVTPASGETVADSSVEAPPTADLSVPAKAEEEPEFDLDFDLDDGLAEELAQPDRSETADMSDSDLDFNSDFESREEAQLATPVESPAADEALEDDFDLSLTDDRQADSLAAELAALDDSVAEEPFSGADDGDAAEPAAEAKEEEDFSFTDDELAGFEDELSASIAAESVDSKGDVSDLPDALDPFAANIPTNEAMSDSMEDEFDFLSGTDECATKLDLARAYVDMGDEEGARDILAEVVEEGNDQQQQDARDMLGQLS</sequence>
<name>A0A0F9V960_9ZZZZ</name>
<dbReference type="InterPro" id="IPR020012">
    <property type="entry name" value="LysM_FimV"/>
</dbReference>
<evidence type="ECO:0000313" key="5">
    <source>
        <dbReference type="EMBL" id="KKO00530.1"/>
    </source>
</evidence>
<feature type="compositionally biased region" description="Acidic residues" evidence="2">
    <location>
        <begin position="730"/>
        <end position="745"/>
    </location>
</feature>
<evidence type="ECO:0000259" key="4">
    <source>
        <dbReference type="Pfam" id="PF25800"/>
    </source>
</evidence>
<feature type="region of interest" description="Disordered" evidence="2">
    <location>
        <begin position="150"/>
        <end position="189"/>
    </location>
</feature>
<feature type="compositionally biased region" description="Low complexity" evidence="2">
    <location>
        <begin position="151"/>
        <end position="160"/>
    </location>
</feature>
<dbReference type="Gene3D" id="1.20.58.2200">
    <property type="match status" value="1"/>
</dbReference>
<dbReference type="Pfam" id="PF25800">
    <property type="entry name" value="FimV_N"/>
    <property type="match status" value="1"/>
</dbReference>
<dbReference type="NCBIfam" id="TIGR03504">
    <property type="entry name" value="FimV_Cterm"/>
    <property type="match status" value="1"/>
</dbReference>
<proteinExistence type="predicted"/>
<feature type="region of interest" description="Disordered" evidence="2">
    <location>
        <begin position="273"/>
        <end position="320"/>
    </location>
</feature>
<feature type="coiled-coil region" evidence="1">
    <location>
        <begin position="321"/>
        <end position="376"/>
    </location>
</feature>
<feature type="domain" description="FimV N-terminal" evidence="4">
    <location>
        <begin position="24"/>
        <end position="131"/>
    </location>
</feature>
<dbReference type="InterPro" id="IPR057840">
    <property type="entry name" value="FimV_N"/>
</dbReference>
<feature type="transmembrane region" description="Helical" evidence="3">
    <location>
        <begin position="488"/>
        <end position="508"/>
    </location>
</feature>
<feature type="region of interest" description="Disordered" evidence="2">
    <location>
        <begin position="688"/>
        <end position="799"/>
    </location>
</feature>
<protein>
    <recommendedName>
        <fullName evidence="4">FimV N-terminal domain-containing protein</fullName>
    </recommendedName>
</protein>
<organism evidence="5">
    <name type="scientific">marine sediment metagenome</name>
    <dbReference type="NCBI Taxonomy" id="412755"/>
    <lineage>
        <taxon>unclassified sequences</taxon>
        <taxon>metagenomes</taxon>
        <taxon>ecological metagenomes</taxon>
    </lineage>
</organism>
<reference evidence="5" key="1">
    <citation type="journal article" date="2015" name="Nature">
        <title>Complex archaea that bridge the gap between prokaryotes and eukaryotes.</title>
        <authorList>
            <person name="Spang A."/>
            <person name="Saw J.H."/>
            <person name="Jorgensen S.L."/>
            <person name="Zaremba-Niedzwiedzka K."/>
            <person name="Martijn J."/>
            <person name="Lind A.E."/>
            <person name="van Eijk R."/>
            <person name="Schleper C."/>
            <person name="Guy L."/>
            <person name="Ettema T.J."/>
        </authorList>
    </citation>
    <scope>NUCLEOTIDE SEQUENCE</scope>
</reference>
<feature type="region of interest" description="Disordered" evidence="2">
    <location>
        <begin position="817"/>
        <end position="848"/>
    </location>
</feature>
<evidence type="ECO:0000256" key="3">
    <source>
        <dbReference type="SAM" id="Phobius"/>
    </source>
</evidence>
<accession>A0A0F9V960</accession>
<gene>
    <name evidence="5" type="ORF">LCGC14_0126210</name>
</gene>
<keyword evidence="3" id="KW-1133">Transmembrane helix</keyword>
<comment type="caution">
    <text evidence="5">The sequence shown here is derived from an EMBL/GenBank/DDBJ whole genome shotgun (WGS) entry which is preliminary data.</text>
</comment>
<keyword evidence="1" id="KW-0175">Coiled coil</keyword>
<dbReference type="AlphaFoldDB" id="A0A0F9V960"/>
<dbReference type="NCBIfam" id="TIGR03505">
    <property type="entry name" value="FimV_core"/>
    <property type="match status" value="1"/>
</dbReference>
<keyword evidence="3" id="KW-0472">Membrane</keyword>
<feature type="compositionally biased region" description="Acidic residues" evidence="2">
    <location>
        <begin position="758"/>
        <end position="768"/>
    </location>
</feature>
<feature type="region of interest" description="Disordered" evidence="2">
    <location>
        <begin position="386"/>
        <end position="408"/>
    </location>
</feature>
<dbReference type="EMBL" id="LAZR01000040">
    <property type="protein sequence ID" value="KKO00530.1"/>
    <property type="molecule type" value="Genomic_DNA"/>
</dbReference>
<feature type="compositionally biased region" description="Low complexity" evidence="2">
    <location>
        <begin position="168"/>
        <end position="181"/>
    </location>
</feature>
<keyword evidence="3" id="KW-0812">Transmembrane</keyword>